<organism evidence="1 2">
    <name type="scientific">Eleutherodactylus coqui</name>
    <name type="common">Puerto Rican coqui</name>
    <dbReference type="NCBI Taxonomy" id="57060"/>
    <lineage>
        <taxon>Eukaryota</taxon>
        <taxon>Metazoa</taxon>
        <taxon>Chordata</taxon>
        <taxon>Craniata</taxon>
        <taxon>Vertebrata</taxon>
        <taxon>Euteleostomi</taxon>
        <taxon>Amphibia</taxon>
        <taxon>Batrachia</taxon>
        <taxon>Anura</taxon>
        <taxon>Neobatrachia</taxon>
        <taxon>Hyloidea</taxon>
        <taxon>Eleutherodactylidae</taxon>
        <taxon>Eleutherodactylinae</taxon>
        <taxon>Eleutherodactylus</taxon>
        <taxon>Eleutherodactylus</taxon>
    </lineage>
</organism>
<name>A0A8J6F225_ELECQ</name>
<dbReference type="EMBL" id="WNTK01000008">
    <property type="protein sequence ID" value="KAG9479368.1"/>
    <property type="molecule type" value="Genomic_DNA"/>
</dbReference>
<dbReference type="Proteomes" id="UP000770717">
    <property type="component" value="Unassembled WGS sequence"/>
</dbReference>
<evidence type="ECO:0000313" key="1">
    <source>
        <dbReference type="EMBL" id="KAG9479368.1"/>
    </source>
</evidence>
<sequence>MFPKLNSKVKKGLLRFFVLSARQIIPRLWCSTTAPSKVLWMEPMNILMRYEEMRTEDENKYPGFCAIWQPWVQIQTSQRFRDWIISGTHDLQQSQYLD</sequence>
<evidence type="ECO:0000313" key="2">
    <source>
        <dbReference type="Proteomes" id="UP000770717"/>
    </source>
</evidence>
<protein>
    <submittedName>
        <fullName evidence="1">Uncharacterized protein</fullName>
    </submittedName>
</protein>
<dbReference type="AlphaFoldDB" id="A0A8J6F225"/>
<proteinExistence type="predicted"/>
<keyword evidence="2" id="KW-1185">Reference proteome</keyword>
<reference evidence="1" key="1">
    <citation type="thesis" date="2020" institute="ProQuest LLC" country="789 East Eisenhower Parkway, Ann Arbor, MI, USA">
        <title>Comparative Genomics and Chromosome Evolution.</title>
        <authorList>
            <person name="Mudd A.B."/>
        </authorList>
    </citation>
    <scope>NUCLEOTIDE SEQUENCE</scope>
    <source>
        <strain evidence="1">HN-11 Male</strain>
        <tissue evidence="1">Kidney and liver</tissue>
    </source>
</reference>
<comment type="caution">
    <text evidence="1">The sequence shown here is derived from an EMBL/GenBank/DDBJ whole genome shotgun (WGS) entry which is preliminary data.</text>
</comment>
<accession>A0A8J6F225</accession>
<gene>
    <name evidence="1" type="ORF">GDO78_012829</name>
</gene>